<feature type="signal peptide" evidence="6">
    <location>
        <begin position="1"/>
        <end position="32"/>
    </location>
</feature>
<feature type="domain" description="Phospholipase A2 inhibitor N-terminal" evidence="7">
    <location>
        <begin position="35"/>
        <end position="90"/>
    </location>
</feature>
<accession>A0AA97KCV8</accession>
<proteinExistence type="inferred from homology"/>
<dbReference type="KEGG" id="emc:129343583"/>
<evidence type="ECO:0000313" key="9">
    <source>
        <dbReference type="RefSeq" id="XP_054855850.1"/>
    </source>
</evidence>
<keyword evidence="4 9" id="KW-0593">Phospholipase A2 inhibitor</keyword>
<dbReference type="GO" id="GO:0005576">
    <property type="term" value="C:extracellular region"/>
    <property type="evidence" value="ECO:0007669"/>
    <property type="project" value="UniProtKB-SubCell"/>
</dbReference>
<gene>
    <name evidence="9" type="primary">LOC129343583</name>
</gene>
<comment type="subcellular location">
    <subcellularLocation>
        <location evidence="1">Secreted</location>
    </subcellularLocation>
</comment>
<keyword evidence="6" id="KW-0732">Signal</keyword>
<sequence>MVLPCRTASSVIMKDLLGLFFFSLFLMAATETSLKCETCIAEGTTCSGERQICHDSQDACISSVTEYTRGKVTTVTTMKSCSTKSACGLLKPGVRGSSGRLGNFIKKIQCSKATASSGSFLLALSGFLLQNLLF</sequence>
<keyword evidence="5" id="KW-1015">Disulfide bond</keyword>
<keyword evidence="8" id="KW-1185">Reference proteome</keyword>
<dbReference type="Proteomes" id="UP001190640">
    <property type="component" value="Chromosome 15"/>
</dbReference>
<evidence type="ECO:0000256" key="6">
    <source>
        <dbReference type="SAM" id="SignalP"/>
    </source>
</evidence>
<evidence type="ECO:0000256" key="1">
    <source>
        <dbReference type="ARBA" id="ARBA00004613"/>
    </source>
</evidence>
<name>A0AA97KCV8_EUBMA</name>
<protein>
    <submittedName>
        <fullName evidence="9">Phospholipase A2 inhibitor gamma subunit B-like isoform X1</fullName>
    </submittedName>
</protein>
<evidence type="ECO:0000256" key="4">
    <source>
        <dbReference type="ARBA" id="ARBA00023005"/>
    </source>
</evidence>
<organism evidence="8 9">
    <name type="scientific">Eublepharis macularius</name>
    <name type="common">Leopard gecko</name>
    <name type="synonym">Cyrtodactylus macularius</name>
    <dbReference type="NCBI Taxonomy" id="481883"/>
    <lineage>
        <taxon>Eukaryota</taxon>
        <taxon>Metazoa</taxon>
        <taxon>Chordata</taxon>
        <taxon>Craniata</taxon>
        <taxon>Vertebrata</taxon>
        <taxon>Euteleostomi</taxon>
        <taxon>Lepidosauria</taxon>
        <taxon>Squamata</taxon>
        <taxon>Bifurcata</taxon>
        <taxon>Gekkota</taxon>
        <taxon>Eublepharidae</taxon>
        <taxon>Eublepharinae</taxon>
        <taxon>Eublepharis</taxon>
    </lineage>
</organism>
<evidence type="ECO:0000313" key="8">
    <source>
        <dbReference type="Proteomes" id="UP001190640"/>
    </source>
</evidence>
<keyword evidence="3" id="KW-0964">Secreted</keyword>
<evidence type="ECO:0000259" key="7">
    <source>
        <dbReference type="Pfam" id="PF02988"/>
    </source>
</evidence>
<dbReference type="RefSeq" id="XP_054855850.1">
    <property type="nucleotide sequence ID" value="XM_054999875.1"/>
</dbReference>
<evidence type="ECO:0000256" key="2">
    <source>
        <dbReference type="ARBA" id="ARBA00006570"/>
    </source>
</evidence>
<dbReference type="AlphaFoldDB" id="A0AA97KCV8"/>
<dbReference type="InterPro" id="IPR004126">
    <property type="entry name" value="PLipase_A2_inh_N"/>
</dbReference>
<dbReference type="GO" id="GO:0019834">
    <property type="term" value="F:phospholipase A2 inhibitor activity"/>
    <property type="evidence" value="ECO:0007669"/>
    <property type="project" value="UniProtKB-KW"/>
</dbReference>
<dbReference type="InterPro" id="IPR045860">
    <property type="entry name" value="Snake_toxin-like_sf"/>
</dbReference>
<dbReference type="Pfam" id="PF02988">
    <property type="entry name" value="PLA2_inh"/>
    <property type="match status" value="1"/>
</dbReference>
<dbReference type="SUPFAM" id="SSF57302">
    <property type="entry name" value="Snake toxin-like"/>
    <property type="match status" value="1"/>
</dbReference>
<dbReference type="GeneID" id="129343583"/>
<evidence type="ECO:0000256" key="5">
    <source>
        <dbReference type="ARBA" id="ARBA00023157"/>
    </source>
</evidence>
<feature type="chain" id="PRO_5041675596" evidence="6">
    <location>
        <begin position="33"/>
        <end position="134"/>
    </location>
</feature>
<reference evidence="9" key="1">
    <citation type="submission" date="2025-08" db="UniProtKB">
        <authorList>
            <consortium name="RefSeq"/>
        </authorList>
    </citation>
    <scope>IDENTIFICATION</scope>
    <source>
        <tissue evidence="9">Blood</tissue>
    </source>
</reference>
<evidence type="ECO:0000256" key="3">
    <source>
        <dbReference type="ARBA" id="ARBA00022525"/>
    </source>
</evidence>
<comment type="similarity">
    <text evidence="2">Belongs to the CNF-like-inhibitor family.</text>
</comment>